<evidence type="ECO:0000313" key="3">
    <source>
        <dbReference type="Proteomes" id="UP000319204"/>
    </source>
</evidence>
<sequence>MKKRVSILILFVIISSNVIYSQHFVATPIEISRGGGSQTSFITNHHNPWIWSTKNGTNLLYPFTESAGLGHLVIQPRTSALRDILFVTGNGDDIRMVVKGNGYIGIGTTNPDMKLTVKGNIHAEEVKIDLSVPAPDYVFENGYNLKTIEELEKYIIENGHLPEIPSAKEFEQNGIMLAEMNMNLLKKIEELTLYTIAQQKKIERLKLLEKRLAQIEKLLELKN</sequence>
<accession>A0A5N5IMG6</accession>
<keyword evidence="1" id="KW-0732">Signal</keyword>
<organism evidence="2 3">
    <name type="scientific">Flagellimonas hadalis</name>
    <dbReference type="NCBI Taxonomy" id="2597517"/>
    <lineage>
        <taxon>Bacteria</taxon>
        <taxon>Pseudomonadati</taxon>
        <taxon>Bacteroidota</taxon>
        <taxon>Flavobacteriia</taxon>
        <taxon>Flavobacteriales</taxon>
        <taxon>Flavobacteriaceae</taxon>
        <taxon>Flagellimonas</taxon>
    </lineage>
</organism>
<evidence type="ECO:0000313" key="2">
    <source>
        <dbReference type="EMBL" id="KAB5486879.1"/>
    </source>
</evidence>
<dbReference type="Proteomes" id="UP000319204">
    <property type="component" value="Unassembled WGS sequence"/>
</dbReference>
<gene>
    <name evidence="2" type="ORF">FOT42_012010</name>
</gene>
<evidence type="ECO:0008006" key="4">
    <source>
        <dbReference type="Google" id="ProtNLM"/>
    </source>
</evidence>
<proteinExistence type="predicted"/>
<feature type="chain" id="PRO_5024410842" description="Peptidase S74 domain-containing protein" evidence="1">
    <location>
        <begin position="22"/>
        <end position="223"/>
    </location>
</feature>
<dbReference type="AlphaFoldDB" id="A0A5N5IMG6"/>
<comment type="caution">
    <text evidence="2">The sequence shown here is derived from an EMBL/GenBank/DDBJ whole genome shotgun (WGS) entry which is preliminary data.</text>
</comment>
<dbReference type="OrthoDB" id="9808753at2"/>
<feature type="signal peptide" evidence="1">
    <location>
        <begin position="1"/>
        <end position="21"/>
    </location>
</feature>
<keyword evidence="3" id="KW-1185">Reference proteome</keyword>
<protein>
    <recommendedName>
        <fullName evidence="4">Peptidase S74 domain-containing protein</fullName>
    </recommendedName>
</protein>
<dbReference type="RefSeq" id="WP_151890820.1">
    <property type="nucleotide sequence ID" value="NZ_VNIK02000008.1"/>
</dbReference>
<name>A0A5N5IMG6_9FLAO</name>
<reference evidence="2" key="1">
    <citation type="submission" date="2019-10" db="EMBL/GenBank/DDBJ databases">
        <title>Muricauda hadale sp. nov., a piezophilic bacterium isolated from hadopelagic water of the Mariana Trench.</title>
        <authorList>
            <person name="Wei Y."/>
        </authorList>
    </citation>
    <scope>NUCLEOTIDE SEQUENCE [LARGE SCALE GENOMIC DNA]</scope>
    <source>
        <strain evidence="2">MT-229</strain>
    </source>
</reference>
<evidence type="ECO:0000256" key="1">
    <source>
        <dbReference type="SAM" id="SignalP"/>
    </source>
</evidence>
<dbReference type="EMBL" id="VNIK02000008">
    <property type="protein sequence ID" value="KAB5486879.1"/>
    <property type="molecule type" value="Genomic_DNA"/>
</dbReference>